<accession>A0A942U9P8</accession>
<evidence type="ECO:0000313" key="2">
    <source>
        <dbReference type="Proteomes" id="UP000679749"/>
    </source>
</evidence>
<gene>
    <name evidence="1" type="ORF">KHA99_22450</name>
</gene>
<sequence length="606" mass="68310">MPSITTWTRLEPRTRSEAIQASLQARVYDPLWMLARQWQFGEFQGEDNGSPVAVQLQAEQSQLSMFSPGRPQPLPIKTDALPYDSTLLPLETMVERENGTVPPTEHFRNQVESGLHFLRLLGDTLSMRYRTKYLDAYPLDPLTPEQRHRMDGESIRYHDVFARRTVNGSRLYTDMKKGMDTSTGVLKKLPAQPIIDPADQPQVIKLATEWLSWYESIVSRPDPSQPADTWKEERMEYDFATAAAISASPGVPNGQLVIVAPEYWGGRLDWYSFSVDHQAYLSVPGWSPSVKTINKSVLPTQVSFPGMPSSRWWEFENANVNIGAIDSPPDDLVRMLMMEFMLVYSNDFFLIPMDLDVGSICQISSVRVWNTFGEEALIDPVSKTEPAGKPWRMFQLSQDTRGNLSVPNDPLNLFFLPPVLGPSLEGSPLEEVHLLRDETANMAWGVEMVVESPAGLPLNRHEDYQDVLRRKEMQKEIKSSGVTATRSGPLEYRVSTVVPDHWVPFVPVRPPGSTEEARTIGLKRGTVLHPESGQLIQPIGKILAADPLIIKEEEVPREGIKVSRAYQYARWINGEPYLWIGRRKSVGHGEGGIGLRFDVAEPGEQF</sequence>
<keyword evidence="2" id="KW-1185">Reference proteome</keyword>
<dbReference type="Proteomes" id="UP000679749">
    <property type="component" value="Unassembled WGS sequence"/>
</dbReference>
<protein>
    <submittedName>
        <fullName evidence="1">Uncharacterized protein</fullName>
    </submittedName>
</protein>
<comment type="caution">
    <text evidence="1">The sequence shown here is derived from an EMBL/GenBank/DDBJ whole genome shotgun (WGS) entry which is preliminary data.</text>
</comment>
<dbReference type="EMBL" id="JAGYPF010000004">
    <property type="protein sequence ID" value="MBS4215207.1"/>
    <property type="molecule type" value="Genomic_DNA"/>
</dbReference>
<organism evidence="1 2">
    <name type="scientific">Neobacillus rhizophilus</name>
    <dbReference type="NCBI Taxonomy" id="2833579"/>
    <lineage>
        <taxon>Bacteria</taxon>
        <taxon>Bacillati</taxon>
        <taxon>Bacillota</taxon>
        <taxon>Bacilli</taxon>
        <taxon>Bacillales</taxon>
        <taxon>Bacillaceae</taxon>
        <taxon>Neobacillus</taxon>
    </lineage>
</organism>
<name>A0A942U9P8_9BACI</name>
<reference evidence="1" key="1">
    <citation type="submission" date="2021-05" db="EMBL/GenBank/DDBJ databases">
        <title>Novel Bacillus species.</title>
        <authorList>
            <person name="Liu G."/>
        </authorList>
    </citation>
    <scope>NUCLEOTIDE SEQUENCE</scope>
    <source>
        <strain evidence="1">FJAT-49825</strain>
    </source>
</reference>
<dbReference type="AlphaFoldDB" id="A0A942U9P8"/>
<proteinExistence type="predicted"/>
<evidence type="ECO:0000313" key="1">
    <source>
        <dbReference type="EMBL" id="MBS4215207.1"/>
    </source>
</evidence>
<dbReference type="RefSeq" id="WP_213119685.1">
    <property type="nucleotide sequence ID" value="NZ_JAGYPF010000004.1"/>
</dbReference>